<dbReference type="PANTHER" id="PTHR12181">
    <property type="entry name" value="LIPIN"/>
    <property type="match status" value="1"/>
</dbReference>
<dbReference type="SMART" id="SM00775">
    <property type="entry name" value="LNS2"/>
    <property type="match status" value="1"/>
</dbReference>
<dbReference type="InterPro" id="IPR007651">
    <property type="entry name" value="Lipin_N"/>
</dbReference>
<name>T0MFM9_9MICR</name>
<evidence type="ECO:0000313" key="3">
    <source>
        <dbReference type="EMBL" id="EQB59870.1"/>
    </source>
</evidence>
<proteinExistence type="inferred from homology"/>
<dbReference type="GO" id="GO:0005634">
    <property type="term" value="C:nucleus"/>
    <property type="evidence" value="ECO:0007669"/>
    <property type="project" value="TreeGrafter"/>
</dbReference>
<keyword evidence="4" id="KW-1185">Reference proteome</keyword>
<dbReference type="PANTHER" id="PTHR12181:SF12">
    <property type="entry name" value="PHOSPHATIDATE PHOSPHATASE"/>
    <property type="match status" value="1"/>
</dbReference>
<dbReference type="EMBL" id="KE647357">
    <property type="protein sequence ID" value="EQB59870.1"/>
    <property type="molecule type" value="Genomic_DNA"/>
</dbReference>
<dbReference type="InterPro" id="IPR036412">
    <property type="entry name" value="HAD-like_sf"/>
</dbReference>
<organism evidence="3 4">
    <name type="scientific">Vairimorpha apis BRL 01</name>
    <dbReference type="NCBI Taxonomy" id="1037528"/>
    <lineage>
        <taxon>Eukaryota</taxon>
        <taxon>Fungi</taxon>
        <taxon>Fungi incertae sedis</taxon>
        <taxon>Microsporidia</taxon>
        <taxon>Nosematidae</taxon>
        <taxon>Vairimorpha</taxon>
    </lineage>
</organism>
<dbReference type="InterPro" id="IPR031315">
    <property type="entry name" value="LNS2/PITP"/>
</dbReference>
<dbReference type="GO" id="GO:0045944">
    <property type="term" value="P:positive regulation of transcription by RNA polymerase II"/>
    <property type="evidence" value="ECO:0007669"/>
    <property type="project" value="TreeGrafter"/>
</dbReference>
<evidence type="ECO:0000256" key="1">
    <source>
        <dbReference type="ARBA" id="ARBA00005476"/>
    </source>
</evidence>
<accession>T0MFM9</accession>
<dbReference type="GO" id="GO:0003713">
    <property type="term" value="F:transcription coactivator activity"/>
    <property type="evidence" value="ECO:0007669"/>
    <property type="project" value="TreeGrafter"/>
</dbReference>
<dbReference type="Proteomes" id="UP000053780">
    <property type="component" value="Unassembled WGS sequence"/>
</dbReference>
<dbReference type="OrthoDB" id="4567at2759"/>
<dbReference type="InterPro" id="IPR026058">
    <property type="entry name" value="LIPIN"/>
</dbReference>
<feature type="domain" description="LNS2/PITP" evidence="2">
    <location>
        <begin position="372"/>
        <end position="527"/>
    </location>
</feature>
<comment type="similarity">
    <text evidence="1">Belongs to the lipin family.</text>
</comment>
<evidence type="ECO:0000313" key="4">
    <source>
        <dbReference type="Proteomes" id="UP000053780"/>
    </source>
</evidence>
<dbReference type="SUPFAM" id="SSF56784">
    <property type="entry name" value="HAD-like"/>
    <property type="match status" value="1"/>
</dbReference>
<evidence type="ECO:0000259" key="2">
    <source>
        <dbReference type="SMART" id="SM00775"/>
    </source>
</evidence>
<dbReference type="GO" id="GO:0019432">
    <property type="term" value="P:triglyceride biosynthetic process"/>
    <property type="evidence" value="ECO:0007669"/>
    <property type="project" value="TreeGrafter"/>
</dbReference>
<dbReference type="Gene3D" id="3.40.50.1000">
    <property type="entry name" value="HAD superfamily/HAD-like"/>
    <property type="match status" value="1"/>
</dbReference>
<sequence>MGLVSKIFNSFSGIYNNVNIITFSGINDIIVVKDQKGKLRCSDFQLKFGRLYFPNMKAQQVHLIVNNVMIHDIPMFITPQGELCFEKHSSKDEDIHYDDVLGYINTLDKIKDDSIDEYLKMHFSKLSVKNLELDEITRKFFRNIRMDNFDKRTFYLGYRNVSTDDFYSEKAFKLNKFKNIFGSTEYYNWLINKYRQLLLILNGLFLYAPFSKIEKKCDPRGCCETEITFSNCMDRKFQISIHATFASFICKNLSDEKNIVVRLSGCKNCKCVFYFSYNFFTRMFFELRGVNMNRSKKLIELLENEHNKIIGWNLFGTKKLLKRNIAYSLRLNHEELSKLNLKYGKNSIIFKVGGVNKQLEGHIYLWSYDEKIIISDIDGTITKSDIWGHIYCLIGKDWTHVGIASLFSKLYRSGYKIMYLTARPLQQSFSTKNYLTNIDQNGAKLPEGPVILSPDGLFAALYREVVIKRPEDFKIACLENLKEIFGGNNPFAAGFGNRITDIITYKSIGISLIRIFTVDESGKLYGEYIGELTNTYKSLNDFMDSLFPPVKKGESPFTEHATTDGFYWSK</sequence>
<dbReference type="VEuPathDB" id="MicrosporidiaDB:NAPIS_ORF02567"/>
<dbReference type="GO" id="GO:0009062">
    <property type="term" value="P:fatty acid catabolic process"/>
    <property type="evidence" value="ECO:0007669"/>
    <property type="project" value="TreeGrafter"/>
</dbReference>
<dbReference type="GO" id="GO:0008195">
    <property type="term" value="F:phosphatidate phosphatase activity"/>
    <property type="evidence" value="ECO:0007669"/>
    <property type="project" value="TreeGrafter"/>
</dbReference>
<reference evidence="3 4" key="1">
    <citation type="journal article" date="2013" name="BMC Genomics">
        <title>Genome sequencing and comparative genomics of honey bee microsporidia, Nosema apis reveal novel insights into host-parasite interactions.</title>
        <authorList>
            <person name="Chen Yp."/>
            <person name="Pettis J.S."/>
            <person name="Zhao Y."/>
            <person name="Liu X."/>
            <person name="Tallon L.J."/>
            <person name="Sadzewicz L.D."/>
            <person name="Li R."/>
            <person name="Zheng H."/>
            <person name="Huang S."/>
            <person name="Zhang X."/>
            <person name="Hamilton M.C."/>
            <person name="Pernal S.F."/>
            <person name="Melathopoulos A.P."/>
            <person name="Yan X."/>
            <person name="Evans J.D."/>
        </authorList>
    </citation>
    <scope>NUCLEOTIDE SEQUENCE [LARGE SCALE GENOMIC DNA]</scope>
    <source>
        <strain evidence="3 4">BRL 01</strain>
    </source>
</reference>
<dbReference type="Pfam" id="PF04571">
    <property type="entry name" value="Lipin_N"/>
    <property type="match status" value="1"/>
</dbReference>
<dbReference type="Pfam" id="PF08235">
    <property type="entry name" value="LNS2"/>
    <property type="match status" value="1"/>
</dbReference>
<dbReference type="InterPro" id="IPR023214">
    <property type="entry name" value="HAD_sf"/>
</dbReference>
<protein>
    <submittedName>
        <fullName evidence="3">Smp2 protein</fullName>
    </submittedName>
</protein>
<dbReference type="AlphaFoldDB" id="T0MFM9"/>
<gene>
    <name evidence="3" type="ORF">NAPIS_ORF02567</name>
</gene>
<dbReference type="InterPro" id="IPR013209">
    <property type="entry name" value="LNS2"/>
</dbReference>
<dbReference type="HOGENOM" id="CLU_002546_4_0_1"/>